<gene>
    <name evidence="6" type="ORF">AWM79_05315</name>
</gene>
<dbReference type="KEGG" id="pagb:AWM79_05315"/>
<keyword evidence="3" id="KW-0812">Transmembrane</keyword>
<dbReference type="OrthoDB" id="5998304at2"/>
<name>A0A0X1SY71_PSEAA</name>
<dbReference type="Pfam" id="PF03706">
    <property type="entry name" value="LPG_synthase_TM"/>
    <property type="match status" value="1"/>
</dbReference>
<organism evidence="6 7">
    <name type="scientific">Pseudomonas agarici</name>
    <dbReference type="NCBI Taxonomy" id="46677"/>
    <lineage>
        <taxon>Bacteria</taxon>
        <taxon>Pseudomonadati</taxon>
        <taxon>Pseudomonadota</taxon>
        <taxon>Gammaproteobacteria</taxon>
        <taxon>Pseudomonadales</taxon>
        <taxon>Pseudomonadaceae</taxon>
        <taxon>Pseudomonas</taxon>
    </lineage>
</organism>
<dbReference type="GO" id="GO:0005886">
    <property type="term" value="C:plasma membrane"/>
    <property type="evidence" value="ECO:0007669"/>
    <property type="project" value="UniProtKB-SubCell"/>
</dbReference>
<dbReference type="RefSeq" id="WP_017131922.1">
    <property type="nucleotide sequence ID" value="NZ_CP014135.1"/>
</dbReference>
<keyword evidence="2" id="KW-1003">Cell membrane</keyword>
<evidence type="ECO:0000313" key="7">
    <source>
        <dbReference type="Proteomes" id="UP000063229"/>
    </source>
</evidence>
<dbReference type="STRING" id="46677.AWM79_05315"/>
<comment type="subcellular location">
    <subcellularLocation>
        <location evidence="1">Cell membrane</location>
        <topology evidence="1">Multi-pass membrane protein</topology>
    </subcellularLocation>
</comment>
<reference evidence="7" key="1">
    <citation type="submission" date="2016-01" db="EMBL/GenBank/DDBJ databases">
        <authorList>
            <person name="Storey N.H."/>
            <person name="Neuman B.W."/>
        </authorList>
    </citation>
    <scope>NUCLEOTIDE SEQUENCE [LARGE SCALE GENOMIC DNA]</scope>
    <source>
        <strain evidence="7">NCPPB 2472</strain>
    </source>
</reference>
<dbReference type="InterPro" id="IPR022791">
    <property type="entry name" value="L-PG_synthase/AglD"/>
</dbReference>
<evidence type="ECO:0000256" key="4">
    <source>
        <dbReference type="ARBA" id="ARBA00022989"/>
    </source>
</evidence>
<dbReference type="Proteomes" id="UP000063229">
    <property type="component" value="Chromosome"/>
</dbReference>
<proteinExistence type="predicted"/>
<dbReference type="AlphaFoldDB" id="A0A0X1SY71"/>
<keyword evidence="4" id="KW-1133">Transmembrane helix</keyword>
<protein>
    <submittedName>
        <fullName evidence="6">Uncharacterized protein</fullName>
    </submittedName>
</protein>
<accession>A0A0X1SY71</accession>
<evidence type="ECO:0000256" key="5">
    <source>
        <dbReference type="ARBA" id="ARBA00023136"/>
    </source>
</evidence>
<evidence type="ECO:0000256" key="3">
    <source>
        <dbReference type="ARBA" id="ARBA00022692"/>
    </source>
</evidence>
<dbReference type="EMBL" id="CP014135">
    <property type="protein sequence ID" value="AMB84758.1"/>
    <property type="molecule type" value="Genomic_DNA"/>
</dbReference>
<evidence type="ECO:0000256" key="2">
    <source>
        <dbReference type="ARBA" id="ARBA00022475"/>
    </source>
</evidence>
<sequence length="317" mass="35366">MTAQAWKTWSKHLLTLFFLVLVLVLLYLLVRHLDWSEVVRSARSYAPATLLTALVMALMSYGVVSGYDLLGRSYTGHALPTRQVLPVAFVCYAFNLNFTTWIGGIALRYRLYTRLGLDTPTITRIITLGIVTNWIGYIALAGVVFSLRLVKLPDSWAIGVASLQLLGLLLLVLAGGYLYACGFVQRRTWVWRQHEITLPSLRLALLQVGLGASNWALMAGLIFMLLPHELVYPSILGVLLISCVAGVIAHIPAGLGVLETVFIALLHDQLDRAPLIAALLGYRTFYYLAPLLLAAITYLVLEKRARTMRRQYREVPR</sequence>
<evidence type="ECO:0000313" key="6">
    <source>
        <dbReference type="EMBL" id="AMB84758.1"/>
    </source>
</evidence>
<keyword evidence="7" id="KW-1185">Reference proteome</keyword>
<dbReference type="PANTHER" id="PTHR39087">
    <property type="entry name" value="UPF0104 MEMBRANE PROTEIN MJ1595"/>
    <property type="match status" value="1"/>
</dbReference>
<keyword evidence="5" id="KW-0472">Membrane</keyword>
<dbReference type="PANTHER" id="PTHR39087:SF2">
    <property type="entry name" value="UPF0104 MEMBRANE PROTEIN MJ1595"/>
    <property type="match status" value="1"/>
</dbReference>
<evidence type="ECO:0000256" key="1">
    <source>
        <dbReference type="ARBA" id="ARBA00004651"/>
    </source>
</evidence>